<comment type="caution">
    <text evidence="2">The sequence shown here is derived from an EMBL/GenBank/DDBJ whole genome shotgun (WGS) entry which is preliminary data.</text>
</comment>
<reference evidence="2" key="1">
    <citation type="submission" date="2020-04" db="EMBL/GenBank/DDBJ databases">
        <authorList>
            <person name="Zhang T."/>
        </authorList>
    </citation>
    <scope>NUCLEOTIDE SEQUENCE</scope>
    <source>
        <strain evidence="2">HKST-UBA02</strain>
    </source>
</reference>
<evidence type="ECO:0000313" key="2">
    <source>
        <dbReference type="EMBL" id="MCA9755831.1"/>
    </source>
</evidence>
<sequence>MCRKLRSDSLLLSAALLGIGLLQTLAFAPSARADVGQTGPGVGVVTTETEGQCGTLYFNSDGTYENAFGVRNGLLEPPYGQFAECYAVDGAVCAVVLDLTNTGNTPTDDKYIDIYVWEGGGENPGAVRCLETGFVPGPIGLWPEISRHEFVLTEPCCVAGDWWAGFYSDWGTESQPFWWYIGADLDGAGGCPRLNIAPGEGYPSGWQNPSVIWGPDQALGIGVEVSDCPTPVEKTSWGRIKSLF</sequence>
<dbReference type="EMBL" id="JAGQHS010000033">
    <property type="protein sequence ID" value="MCA9755831.1"/>
    <property type="molecule type" value="Genomic_DNA"/>
</dbReference>
<keyword evidence="1" id="KW-0732">Signal</keyword>
<evidence type="ECO:0000313" key="3">
    <source>
        <dbReference type="Proteomes" id="UP000739538"/>
    </source>
</evidence>
<dbReference type="AlphaFoldDB" id="A0A956NBA5"/>
<organism evidence="2 3">
    <name type="scientific">Eiseniibacteriota bacterium</name>
    <dbReference type="NCBI Taxonomy" id="2212470"/>
    <lineage>
        <taxon>Bacteria</taxon>
        <taxon>Candidatus Eiseniibacteriota</taxon>
    </lineage>
</organism>
<accession>A0A956NBA5</accession>
<protein>
    <submittedName>
        <fullName evidence="2">Uncharacterized protein</fullName>
    </submittedName>
</protein>
<reference evidence="2" key="2">
    <citation type="journal article" date="2021" name="Microbiome">
        <title>Successional dynamics and alternative stable states in a saline activated sludge microbial community over 9 years.</title>
        <authorList>
            <person name="Wang Y."/>
            <person name="Ye J."/>
            <person name="Ju F."/>
            <person name="Liu L."/>
            <person name="Boyd J.A."/>
            <person name="Deng Y."/>
            <person name="Parks D.H."/>
            <person name="Jiang X."/>
            <person name="Yin X."/>
            <person name="Woodcroft B.J."/>
            <person name="Tyson G.W."/>
            <person name="Hugenholtz P."/>
            <person name="Polz M.F."/>
            <person name="Zhang T."/>
        </authorList>
    </citation>
    <scope>NUCLEOTIDE SEQUENCE</scope>
    <source>
        <strain evidence="2">HKST-UBA02</strain>
    </source>
</reference>
<gene>
    <name evidence="2" type="ORF">KDA27_08530</name>
</gene>
<feature type="signal peptide" evidence="1">
    <location>
        <begin position="1"/>
        <end position="33"/>
    </location>
</feature>
<evidence type="ECO:0000256" key="1">
    <source>
        <dbReference type="SAM" id="SignalP"/>
    </source>
</evidence>
<dbReference type="Proteomes" id="UP000739538">
    <property type="component" value="Unassembled WGS sequence"/>
</dbReference>
<feature type="chain" id="PRO_5037302532" evidence="1">
    <location>
        <begin position="34"/>
        <end position="244"/>
    </location>
</feature>
<proteinExistence type="predicted"/>
<name>A0A956NBA5_UNCEI</name>